<dbReference type="GO" id="GO:0071949">
    <property type="term" value="F:FAD binding"/>
    <property type="evidence" value="ECO:0007669"/>
    <property type="project" value="InterPro"/>
</dbReference>
<dbReference type="AlphaFoldDB" id="E9EEB3"/>
<dbReference type="Pfam" id="PF01494">
    <property type="entry name" value="FAD_binding_3"/>
    <property type="match status" value="1"/>
</dbReference>
<dbReference type="PANTHER" id="PTHR47356:SF2">
    <property type="entry name" value="FAD-BINDING DOMAIN-CONTAINING PROTEIN-RELATED"/>
    <property type="match status" value="1"/>
</dbReference>
<dbReference type="InterPro" id="IPR002938">
    <property type="entry name" value="FAD-bd"/>
</dbReference>
<keyword evidence="6 9" id="KW-0503">Monooxygenase</keyword>
<evidence type="ECO:0000256" key="6">
    <source>
        <dbReference type="ARBA" id="ARBA00023033"/>
    </source>
</evidence>
<comment type="similarity">
    <text evidence="2">Belongs to the paxM FAD-dependent monooxygenase family.</text>
</comment>
<dbReference type="HOGENOM" id="CLU_009665_12_2_1"/>
<dbReference type="OrthoDB" id="4940251at2759"/>
<proteinExistence type="inferred from homology"/>
<keyword evidence="5" id="KW-0560">Oxidoreductase</keyword>
<keyword evidence="4" id="KW-0274">FAD</keyword>
<dbReference type="STRING" id="655827.E9EEB3"/>
<dbReference type="InterPro" id="IPR050562">
    <property type="entry name" value="FAD_mOase_fung"/>
</dbReference>
<dbReference type="eggNOG" id="KOG2614">
    <property type="taxonomic scope" value="Eukaryota"/>
</dbReference>
<dbReference type="Gene3D" id="3.50.50.60">
    <property type="entry name" value="FAD/NAD(P)-binding domain"/>
    <property type="match status" value="1"/>
</dbReference>
<evidence type="ECO:0000256" key="7">
    <source>
        <dbReference type="SAM" id="SignalP"/>
    </source>
</evidence>
<keyword evidence="3" id="KW-0285">Flavoprotein</keyword>
<dbReference type="InterPro" id="IPR036188">
    <property type="entry name" value="FAD/NAD-bd_sf"/>
</dbReference>
<feature type="domain" description="FAD-binding" evidence="8">
    <location>
        <begin position="6"/>
        <end position="341"/>
    </location>
</feature>
<sequence length="581" mass="64672">MSQRRFKVIIIGGSVTGLTLAHSLHKIGVDYVVLEKRHTVTPQEGASIGILPNGARILDQLGLYEAIKDEAPPLGATRIHFPDKFVFTSLYPSKILENFGYPIVFLERRQLLRILYDALPDKTKLHVNKTVSTIEHFTKDQVGGARVLTKEGDVYEGDLVVGADGVHSQTRREIWRRITSSKSVAETAASIDKYILIEYSCCFGISKCVTGLTSGEQVMHMENGRTLVVIPSKDKVVFWFLVEKLDRTYRYSEAPRFTADDATALCSQAFTLPIKNGITFEDIWNKRDVVNMLGLEESCLSTWSTGRLVCIGDSIHKMTINLGQGANCAIEDVAVLSNLLRNICEANSGTLPTELEIDLLLRRFKKEHLSRVTQITNMSRLTVRVHARKGLLHRFIGRYVMPYFGEYFEARPFNMLADAAALDFIPLPKSSFPGWEKAYNDQCRNPLGGLGKGPEEQNNGYGEQSSISHNHAVTSVWDIVADHVRVFSSRASGAEYFPEEPGTMTPAIGFPGCPLARLLEPHTFYVASSSGRPWSSIAALVAIPAPCAPADEALRGEAVKQTPRNAEIKRYYAQHLWNPRN</sequence>
<accession>E9EEB3</accession>
<feature type="signal peptide" evidence="7">
    <location>
        <begin position="1"/>
        <end position="21"/>
    </location>
</feature>
<feature type="chain" id="PRO_5003238439" evidence="7">
    <location>
        <begin position="22"/>
        <end position="581"/>
    </location>
</feature>
<evidence type="ECO:0000313" key="9">
    <source>
        <dbReference type="EMBL" id="EFY85741.1"/>
    </source>
</evidence>
<dbReference type="SUPFAM" id="SSF51905">
    <property type="entry name" value="FAD/NAD(P)-binding domain"/>
    <property type="match status" value="1"/>
</dbReference>
<evidence type="ECO:0000256" key="4">
    <source>
        <dbReference type="ARBA" id="ARBA00022827"/>
    </source>
</evidence>
<evidence type="ECO:0000256" key="5">
    <source>
        <dbReference type="ARBA" id="ARBA00023002"/>
    </source>
</evidence>
<name>E9EEB3_METAQ</name>
<organism evidence="10">
    <name type="scientific">Metarhizium acridum (strain CQMa 102)</name>
    <dbReference type="NCBI Taxonomy" id="655827"/>
    <lineage>
        <taxon>Eukaryota</taxon>
        <taxon>Fungi</taxon>
        <taxon>Dikarya</taxon>
        <taxon>Ascomycota</taxon>
        <taxon>Pezizomycotina</taxon>
        <taxon>Sordariomycetes</taxon>
        <taxon>Hypocreomycetidae</taxon>
        <taxon>Hypocreales</taxon>
        <taxon>Clavicipitaceae</taxon>
        <taxon>Metarhizium</taxon>
    </lineage>
</organism>
<dbReference type="EMBL" id="GL698567">
    <property type="protein sequence ID" value="EFY85741.1"/>
    <property type="molecule type" value="Genomic_DNA"/>
</dbReference>
<evidence type="ECO:0000256" key="1">
    <source>
        <dbReference type="ARBA" id="ARBA00001974"/>
    </source>
</evidence>
<evidence type="ECO:0000256" key="3">
    <source>
        <dbReference type="ARBA" id="ARBA00022630"/>
    </source>
</evidence>
<dbReference type="Proteomes" id="UP000002499">
    <property type="component" value="Unassembled WGS sequence"/>
</dbReference>
<dbReference type="OMA" id="TFGHVWE"/>
<keyword evidence="7" id="KW-0732">Signal</keyword>
<evidence type="ECO:0000256" key="2">
    <source>
        <dbReference type="ARBA" id="ARBA00007992"/>
    </source>
</evidence>
<comment type="cofactor">
    <cofactor evidence="1">
        <name>FAD</name>
        <dbReference type="ChEBI" id="CHEBI:57692"/>
    </cofactor>
</comment>
<dbReference type="GO" id="GO:0004497">
    <property type="term" value="F:monooxygenase activity"/>
    <property type="evidence" value="ECO:0007669"/>
    <property type="project" value="UniProtKB-KW"/>
</dbReference>
<reference evidence="9 10" key="1">
    <citation type="journal article" date="2011" name="PLoS Genet.">
        <title>Genome sequencing and comparative transcriptomics of the model entomopathogenic fungi Metarhizium anisopliae and M. acridum.</title>
        <authorList>
            <person name="Gao Q."/>
            <person name="Jin K."/>
            <person name="Ying S.H."/>
            <person name="Zhang Y."/>
            <person name="Xiao G."/>
            <person name="Shang Y."/>
            <person name="Duan Z."/>
            <person name="Hu X."/>
            <person name="Xie X.Q."/>
            <person name="Zhou G."/>
            <person name="Peng G."/>
            <person name="Luo Z."/>
            <person name="Huang W."/>
            <person name="Wang B."/>
            <person name="Fang W."/>
            <person name="Wang S."/>
            <person name="Zhong Y."/>
            <person name="Ma L.J."/>
            <person name="St Leger R.J."/>
            <person name="Zhao G.P."/>
            <person name="Pei Y."/>
            <person name="Feng M.G."/>
            <person name="Xia Y."/>
            <person name="Wang C."/>
        </authorList>
    </citation>
    <scope>NUCLEOTIDE SEQUENCE [LARGE SCALE GENOMIC DNA]</scope>
    <source>
        <strain evidence="9 10">CQMa 102</strain>
    </source>
</reference>
<evidence type="ECO:0000259" key="8">
    <source>
        <dbReference type="Pfam" id="PF01494"/>
    </source>
</evidence>
<dbReference type="InParanoid" id="E9EEB3"/>
<evidence type="ECO:0000313" key="10">
    <source>
        <dbReference type="Proteomes" id="UP000002499"/>
    </source>
</evidence>
<dbReference type="PRINTS" id="PR00420">
    <property type="entry name" value="RNGMNOXGNASE"/>
</dbReference>
<gene>
    <name evidence="9" type="ORF">MAC_08211</name>
</gene>
<protein>
    <submittedName>
        <fullName evidence="9">FAD-dependent monooxygenase</fullName>
    </submittedName>
</protein>
<keyword evidence="10" id="KW-1185">Reference proteome</keyword>
<dbReference type="PANTHER" id="PTHR47356">
    <property type="entry name" value="FAD-DEPENDENT MONOOXYGENASE ASQG-RELATED"/>
    <property type="match status" value="1"/>
</dbReference>